<dbReference type="GO" id="GO:0006397">
    <property type="term" value="P:mRNA processing"/>
    <property type="evidence" value="ECO:0007669"/>
    <property type="project" value="UniProtKB-KW"/>
</dbReference>
<reference evidence="18" key="1">
    <citation type="submission" date="2023-06" db="EMBL/GenBank/DDBJ databases">
        <title>Genome-scale phylogeny and comparative genomics of the fungal order Sordariales.</title>
        <authorList>
            <consortium name="Lawrence Berkeley National Laboratory"/>
            <person name="Hensen N."/>
            <person name="Bonometti L."/>
            <person name="Westerberg I."/>
            <person name="Brannstrom I.O."/>
            <person name="Guillou S."/>
            <person name="Cros-Aarteil S."/>
            <person name="Calhoun S."/>
            <person name="Haridas S."/>
            <person name="Kuo A."/>
            <person name="Mondo S."/>
            <person name="Pangilinan J."/>
            <person name="Riley R."/>
            <person name="LaButti K."/>
            <person name="Andreopoulos B."/>
            <person name="Lipzen A."/>
            <person name="Chen C."/>
            <person name="Yanf M."/>
            <person name="Daum C."/>
            <person name="Ng V."/>
            <person name="Clum A."/>
            <person name="Steindorff A."/>
            <person name="Ohm R."/>
            <person name="Martin F."/>
            <person name="Silar P."/>
            <person name="Natvig D."/>
            <person name="Lalanne C."/>
            <person name="Gautier V."/>
            <person name="Ament-velasquez S.L."/>
            <person name="Kruys A."/>
            <person name="Hutchinson M.I."/>
            <person name="Powell A.J."/>
            <person name="Barry K."/>
            <person name="Miller A.N."/>
            <person name="Grigoriev I.V."/>
            <person name="Debuchy R."/>
            <person name="Gladieux P."/>
            <person name="Thoren M.H."/>
            <person name="Johannesson H."/>
        </authorList>
    </citation>
    <scope>NUCLEOTIDE SEQUENCE</scope>
    <source>
        <strain evidence="18">SMH3187-1</strain>
    </source>
</reference>
<comment type="function">
    <text evidence="11">Polymerase that creates the 3'-poly(A) tail of mRNA's.</text>
</comment>
<evidence type="ECO:0000256" key="4">
    <source>
        <dbReference type="ARBA" id="ARBA00022664"/>
    </source>
</evidence>
<feature type="domain" description="Poly(A) polymerase RNA-binding" evidence="15">
    <location>
        <begin position="360"/>
        <end position="614"/>
    </location>
</feature>
<evidence type="ECO:0000256" key="8">
    <source>
        <dbReference type="ARBA" id="ARBA00022840"/>
    </source>
</evidence>
<dbReference type="PANTHER" id="PTHR10682:SF10">
    <property type="entry name" value="POLYNUCLEOTIDE ADENYLYLTRANSFERASE"/>
    <property type="match status" value="1"/>
</dbReference>
<keyword evidence="10 11" id="KW-0539">Nucleus</keyword>
<feature type="binding site" evidence="13">
    <location>
        <position position="99"/>
    </location>
    <ligand>
        <name>Mg(2+)</name>
        <dbReference type="ChEBI" id="CHEBI:18420"/>
        <label>1</label>
        <note>catalytic</note>
    </ligand>
</feature>
<dbReference type="FunFam" id="3.30.460.10:FF:000002">
    <property type="entry name" value="Poly(A) polymerase alpha, putative"/>
    <property type="match status" value="1"/>
</dbReference>
<dbReference type="Pfam" id="PF04928">
    <property type="entry name" value="PAP_central"/>
    <property type="match status" value="1"/>
</dbReference>
<evidence type="ECO:0000259" key="15">
    <source>
        <dbReference type="Pfam" id="PF04926"/>
    </source>
</evidence>
<organism evidence="18 19">
    <name type="scientific">Schizothecium vesticola</name>
    <dbReference type="NCBI Taxonomy" id="314040"/>
    <lineage>
        <taxon>Eukaryota</taxon>
        <taxon>Fungi</taxon>
        <taxon>Dikarya</taxon>
        <taxon>Ascomycota</taxon>
        <taxon>Pezizomycotina</taxon>
        <taxon>Sordariomycetes</taxon>
        <taxon>Sordariomycetidae</taxon>
        <taxon>Sordariales</taxon>
        <taxon>Schizotheciaceae</taxon>
        <taxon>Schizothecium</taxon>
    </lineage>
</organism>
<proteinExistence type="inferred from homology"/>
<feature type="compositionally biased region" description="Basic and acidic residues" evidence="14">
    <location>
        <begin position="454"/>
        <end position="470"/>
    </location>
</feature>
<evidence type="ECO:0000256" key="12">
    <source>
        <dbReference type="PIRSR" id="PIRSR018425-1"/>
    </source>
</evidence>
<evidence type="ECO:0000259" key="17">
    <source>
        <dbReference type="Pfam" id="PF20750"/>
    </source>
</evidence>
<dbReference type="EMBL" id="JAUKUD010000007">
    <property type="protein sequence ID" value="KAK0738440.1"/>
    <property type="molecule type" value="Genomic_DNA"/>
</dbReference>
<comment type="catalytic activity">
    <reaction evidence="11">
        <text>RNA(n) + ATP = RNA(n)-3'-adenine ribonucleotide + diphosphate</text>
        <dbReference type="Rhea" id="RHEA:11332"/>
        <dbReference type="Rhea" id="RHEA-COMP:14527"/>
        <dbReference type="Rhea" id="RHEA-COMP:17347"/>
        <dbReference type="ChEBI" id="CHEBI:30616"/>
        <dbReference type="ChEBI" id="CHEBI:33019"/>
        <dbReference type="ChEBI" id="CHEBI:140395"/>
        <dbReference type="ChEBI" id="CHEBI:173115"/>
        <dbReference type="EC" id="2.7.7.19"/>
    </reaction>
</comment>
<comment type="similarity">
    <text evidence="3 11">Belongs to the poly(A) polymerase family.</text>
</comment>
<feature type="region of interest" description="Disordered" evidence="14">
    <location>
        <begin position="446"/>
        <end position="496"/>
    </location>
</feature>
<dbReference type="EC" id="2.7.7.19" evidence="11"/>
<comment type="subcellular location">
    <subcellularLocation>
        <location evidence="2 11">Nucleus</location>
    </subcellularLocation>
</comment>
<dbReference type="Gene3D" id="1.10.1410.10">
    <property type="match status" value="1"/>
</dbReference>
<keyword evidence="8 11" id="KW-0067">ATP-binding</keyword>
<feature type="compositionally biased region" description="Basic and acidic residues" evidence="14">
    <location>
        <begin position="622"/>
        <end position="634"/>
    </location>
</feature>
<evidence type="ECO:0000313" key="19">
    <source>
        <dbReference type="Proteomes" id="UP001172155"/>
    </source>
</evidence>
<dbReference type="SUPFAM" id="SSF81301">
    <property type="entry name" value="Nucleotidyltransferase"/>
    <property type="match status" value="1"/>
</dbReference>
<feature type="binding site" evidence="12">
    <location>
        <position position="229"/>
    </location>
    <ligand>
        <name>ATP</name>
        <dbReference type="ChEBI" id="CHEBI:30616"/>
    </ligand>
</feature>
<feature type="binding site" evidence="13">
    <location>
        <position position="101"/>
    </location>
    <ligand>
        <name>Mg(2+)</name>
        <dbReference type="ChEBI" id="CHEBI:18420"/>
        <label>1</label>
        <note>catalytic</note>
    </ligand>
</feature>
<sequence>MERVYGVTPPISTAFPTDEEKVLNDALFKELRAQGTFETPMETEKRKEILVSLGEMADEFVKRAAREKEPKNEFLIRNARGRIFTYGSYRLGVYGPGSDMDTLVVAPRYVTVEQYFKIFPSILEEMAPSGAITDVNPVPDAFVPIIKFEFNDISIDLIFCPIQTLKELPEDKDWNLGDNTLLRGLNENQVRSLNGTRVTDEILQLVPEPATFRLAVRAIKLWAQRKAIYANILGYPGGIAWNIMVARVCQLYPKATSALIVNKFFNIMLKWPWPLPVLLKDIEYGLSVTRVPVWNPKLYPSDRNHRMPIITPSYPSMCTTHNVGMSSMRAIQQELEKGARLTDEIMLGRRAWNDLFTKHTFFTTGFKFYLTVVSSSRTREAQNKWSSFIESRVRVLVQKLDLHPSIDVARPFTKGYDRVHRCRTNVQIEEVQAGSLTYLAEKDCAEEEASTTKPDVKTDTNPEIKGEIKEANGTLPKGENGASPQEATSVPPKEENGAPLIKAEETDHQATTMPNGAKGETVEGEEAQVKLADIPELKPPADAQVEIYTTNHYIGLQLMKNAKSLDLSREVNDFKAMCMSNDIFQPELMCLTIQHLKSWELPGDVFEPGEVKPTRPIRKKRLASEDPGKPDAKRQQMTAAAS</sequence>
<dbReference type="GO" id="GO:0031123">
    <property type="term" value="P:RNA 3'-end processing"/>
    <property type="evidence" value="ECO:0007669"/>
    <property type="project" value="InterPro"/>
</dbReference>
<keyword evidence="7 11" id="KW-0547">Nucleotide-binding</keyword>
<feature type="domain" description="Poly(A) polymerase central" evidence="16">
    <location>
        <begin position="211"/>
        <end position="358"/>
    </location>
</feature>
<evidence type="ECO:0000256" key="11">
    <source>
        <dbReference type="PIRNR" id="PIRNR018425"/>
    </source>
</evidence>
<evidence type="ECO:0000256" key="1">
    <source>
        <dbReference type="ARBA" id="ARBA00001936"/>
    </source>
</evidence>
<keyword evidence="9 13" id="KW-0460">Magnesium</keyword>
<evidence type="ECO:0000256" key="3">
    <source>
        <dbReference type="ARBA" id="ARBA00010912"/>
    </source>
</evidence>
<dbReference type="Gene3D" id="3.30.460.10">
    <property type="entry name" value="Beta Polymerase, domain 2"/>
    <property type="match status" value="1"/>
</dbReference>
<feature type="domain" description="Poly(A) polymerase nucleotidyltransferase" evidence="17">
    <location>
        <begin position="6"/>
        <end position="206"/>
    </location>
</feature>
<name>A0AA40EFY1_9PEZI</name>
<keyword evidence="19" id="KW-1185">Reference proteome</keyword>
<evidence type="ECO:0000256" key="7">
    <source>
        <dbReference type="ARBA" id="ARBA00022741"/>
    </source>
</evidence>
<dbReference type="InterPro" id="IPR011068">
    <property type="entry name" value="NuclTrfase_I-like_C"/>
</dbReference>
<feature type="binding site" evidence="13">
    <location>
        <position position="156"/>
    </location>
    <ligand>
        <name>Mg(2+)</name>
        <dbReference type="ChEBI" id="CHEBI:18420"/>
        <label>2</label>
        <note>catalytic</note>
    </ligand>
</feature>
<dbReference type="PANTHER" id="PTHR10682">
    <property type="entry name" value="POLY A POLYMERASE"/>
    <property type="match status" value="1"/>
</dbReference>
<dbReference type="Pfam" id="PF20750">
    <property type="entry name" value="PAP_NTPase"/>
    <property type="match status" value="1"/>
</dbReference>
<dbReference type="InterPro" id="IPR007010">
    <property type="entry name" value="PolA_pol_RNA-bd_dom"/>
</dbReference>
<gene>
    <name evidence="18" type="ORF">B0T18DRAFT_335141</name>
</gene>
<keyword evidence="6 13" id="KW-0479">Metal-binding</keyword>
<dbReference type="InterPro" id="IPR048840">
    <property type="entry name" value="PolA_pol_NTPase"/>
</dbReference>
<evidence type="ECO:0000259" key="16">
    <source>
        <dbReference type="Pfam" id="PF04928"/>
    </source>
</evidence>
<evidence type="ECO:0000256" key="6">
    <source>
        <dbReference type="ARBA" id="ARBA00022723"/>
    </source>
</evidence>
<dbReference type="InterPro" id="IPR007012">
    <property type="entry name" value="PolA_pol_cen_dom"/>
</dbReference>
<feature type="binding site" evidence="13">
    <location>
        <position position="99"/>
    </location>
    <ligand>
        <name>Mg(2+)</name>
        <dbReference type="ChEBI" id="CHEBI:18420"/>
        <label>2</label>
        <note>catalytic</note>
    </ligand>
</feature>
<dbReference type="GO" id="GO:0046872">
    <property type="term" value="F:metal ion binding"/>
    <property type="evidence" value="ECO:0007669"/>
    <property type="project" value="UniProtKB-KW"/>
</dbReference>
<keyword evidence="5 11" id="KW-0808">Transferase</keyword>
<evidence type="ECO:0000256" key="13">
    <source>
        <dbReference type="PIRSR" id="PIRSR018425-2"/>
    </source>
</evidence>
<evidence type="ECO:0000313" key="18">
    <source>
        <dbReference type="EMBL" id="KAK0738440.1"/>
    </source>
</evidence>
<comment type="cofactor">
    <cofactor evidence="1">
        <name>Mn(2+)</name>
        <dbReference type="ChEBI" id="CHEBI:29035"/>
    </cofactor>
</comment>
<feature type="binding site" evidence="13">
    <location>
        <position position="101"/>
    </location>
    <ligand>
        <name>Mg(2+)</name>
        <dbReference type="ChEBI" id="CHEBI:18420"/>
        <label>2</label>
        <note>catalytic</note>
    </ligand>
</feature>
<evidence type="ECO:0000256" key="9">
    <source>
        <dbReference type="ARBA" id="ARBA00022842"/>
    </source>
</evidence>
<keyword evidence="4 11" id="KW-0507">mRNA processing</keyword>
<dbReference type="CDD" id="cd05402">
    <property type="entry name" value="NT_PAP_TUTase"/>
    <property type="match status" value="1"/>
</dbReference>
<comment type="cofactor">
    <cofactor evidence="13">
        <name>Mg(2+)</name>
        <dbReference type="ChEBI" id="CHEBI:18420"/>
    </cofactor>
    <text evidence="13">Binds 2 magnesium ions. Also active with manganese.</text>
</comment>
<dbReference type="GO" id="GO:0005524">
    <property type="term" value="F:ATP binding"/>
    <property type="evidence" value="ECO:0007669"/>
    <property type="project" value="UniProtKB-UniRule"/>
</dbReference>
<dbReference type="Pfam" id="PF04926">
    <property type="entry name" value="PAP_RNA-bind"/>
    <property type="match status" value="1"/>
</dbReference>
<dbReference type="PIRSF" id="PIRSF018425">
    <property type="entry name" value="PolyA_polymerase"/>
    <property type="match status" value="1"/>
</dbReference>
<comment type="caution">
    <text evidence="18">The sequence shown here is derived from an EMBL/GenBank/DDBJ whole genome shotgun (WGS) entry which is preliminary data.</text>
</comment>
<dbReference type="GO" id="GO:1990817">
    <property type="term" value="F:poly(A) RNA polymerase activity"/>
    <property type="evidence" value="ECO:0007669"/>
    <property type="project" value="UniProtKB-UniRule"/>
</dbReference>
<dbReference type="GO" id="GO:0005634">
    <property type="term" value="C:nucleus"/>
    <property type="evidence" value="ECO:0007669"/>
    <property type="project" value="UniProtKB-SubCell"/>
</dbReference>
<feature type="binding site" evidence="12">
    <location>
        <begin position="99"/>
        <end position="101"/>
    </location>
    <ligand>
        <name>ATP</name>
        <dbReference type="ChEBI" id="CHEBI:30616"/>
    </ligand>
</feature>
<dbReference type="SUPFAM" id="SSF81631">
    <property type="entry name" value="PAP/OAS1 substrate-binding domain"/>
    <property type="match status" value="1"/>
</dbReference>
<dbReference type="GO" id="GO:0003723">
    <property type="term" value="F:RNA binding"/>
    <property type="evidence" value="ECO:0007669"/>
    <property type="project" value="UniProtKB-UniRule"/>
</dbReference>
<dbReference type="InterPro" id="IPR014492">
    <property type="entry name" value="PolyA_polymerase"/>
</dbReference>
<dbReference type="SUPFAM" id="SSF55003">
    <property type="entry name" value="PAP/Archaeal CCA-adding enzyme, C-terminal domain"/>
    <property type="match status" value="1"/>
</dbReference>
<evidence type="ECO:0000256" key="5">
    <source>
        <dbReference type="ARBA" id="ARBA00022679"/>
    </source>
</evidence>
<feature type="region of interest" description="Disordered" evidence="14">
    <location>
        <begin position="605"/>
        <end position="642"/>
    </location>
</feature>
<evidence type="ECO:0000256" key="2">
    <source>
        <dbReference type="ARBA" id="ARBA00004123"/>
    </source>
</evidence>
<evidence type="ECO:0000256" key="10">
    <source>
        <dbReference type="ARBA" id="ARBA00023242"/>
    </source>
</evidence>
<dbReference type="InterPro" id="IPR043519">
    <property type="entry name" value="NT_sf"/>
</dbReference>
<accession>A0AA40EFY1</accession>
<dbReference type="FunFam" id="1.10.1410.10:FF:000001">
    <property type="entry name" value="Putative poly(A) polymerase gamma"/>
    <property type="match status" value="1"/>
</dbReference>
<protein>
    <recommendedName>
        <fullName evidence="11">Poly(A) polymerase</fullName>
        <ecNumber evidence="11">2.7.7.19</ecNumber>
    </recommendedName>
</protein>
<feature type="binding site" evidence="12">
    <location>
        <position position="220"/>
    </location>
    <ligand>
        <name>ATP</name>
        <dbReference type="ChEBI" id="CHEBI:30616"/>
    </ligand>
</feature>
<dbReference type="Gene3D" id="3.30.70.590">
    <property type="entry name" value="Poly(A) polymerase predicted RNA binding domain"/>
    <property type="match status" value="1"/>
</dbReference>
<evidence type="ECO:0000256" key="14">
    <source>
        <dbReference type="SAM" id="MobiDB-lite"/>
    </source>
</evidence>
<dbReference type="Proteomes" id="UP001172155">
    <property type="component" value="Unassembled WGS sequence"/>
</dbReference>
<feature type="binding site" evidence="12">
    <location>
        <position position="156"/>
    </location>
    <ligand>
        <name>ATP</name>
        <dbReference type="ChEBI" id="CHEBI:30616"/>
    </ligand>
</feature>
<dbReference type="AlphaFoldDB" id="A0AA40EFY1"/>